<dbReference type="SUPFAM" id="SSF49503">
    <property type="entry name" value="Cupredoxins"/>
    <property type="match status" value="3"/>
</dbReference>
<dbReference type="Proteomes" id="UP000004926">
    <property type="component" value="Chromosome"/>
</dbReference>
<gene>
    <name evidence="3" type="ORF">SacmaDRAFT_1775</name>
</gene>
<proteinExistence type="inferred from homology"/>
<evidence type="ECO:0000256" key="1">
    <source>
        <dbReference type="ARBA" id="ARBA00010609"/>
    </source>
</evidence>
<keyword evidence="4" id="KW-1185">Reference proteome</keyword>
<evidence type="ECO:0000313" key="4">
    <source>
        <dbReference type="Proteomes" id="UP000004926"/>
    </source>
</evidence>
<protein>
    <submittedName>
        <fullName evidence="3">Putative multicopper oxidase</fullName>
    </submittedName>
</protein>
<sequence length="551" mass="60823">MLTRRDLLLAGSGVAAAMLLSLRDAPAREAAAARLPRFVDPLALPPTLRAGHDGGIRMTMRPGRQRVHAALSDTAIWGFDGGEGPTWPGPTIEAVRDVPLWIAQHNALGRQHLFRDSIDPATWHGTFPEFDGRELGEEQVGTPRAATHLHGARVAPGDDGFPDAWSLHGETINYHYPNQQHPLSQRAPALWYHDHAAAITRLNAYAGLAGFYLIRDPLEEELGLPAGLPYELPLMIQDRDFHEDGTLAYPPGPWVGNVQGAVAIVNGTAWPRHDVDRGVYRLRLLNAAQHRTFHLALDHGRFTVLGTDGGLLAKPVAGVRTVALAPAERLDVLVDFSSAPAGAKVRLLNVAPESNPPGPRISEIMRFDVGQQLGHRPGLPRRLDPWFELLDPRRARVRRRMLMQRLRPDRPASTANPWLLWYHDPAVPPGTYPGVGDGWRPGFWSDPAFVRPHAATTEVWSISNPAPVAHPIHLHLVQFQILARHNSAGRHRPVGYEGGWKDTVSIGPHETVDLLARFDLPDATPTPAAYPWHCHVLEHEDNDMMHAFTVV</sequence>
<name>H5X5H2_9PSEU</name>
<evidence type="ECO:0000259" key="2">
    <source>
        <dbReference type="Pfam" id="PF07731"/>
    </source>
</evidence>
<dbReference type="HOGENOM" id="CLU_009100_4_0_11"/>
<accession>H5X5H2</accession>
<dbReference type="STRING" id="882083.SacmaDRAFT_1775"/>
<feature type="domain" description="Plastocyanin-like" evidence="2">
    <location>
        <begin position="453"/>
        <end position="550"/>
    </location>
</feature>
<reference evidence="3 4" key="1">
    <citation type="journal article" date="2012" name="Stand. Genomic Sci.">
        <title>Genome sequence of the ocean sediment bacterium Saccharomonospora marina type strain (XMU15(T)).</title>
        <authorList>
            <person name="Klenk H.P."/>
            <person name="Lu M."/>
            <person name="Lucas S."/>
            <person name="Lapidus A."/>
            <person name="Copeland A."/>
            <person name="Pitluck S."/>
            <person name="Goodwin L.A."/>
            <person name="Han C."/>
            <person name="Tapia R."/>
            <person name="Brambilla E.M."/>
            <person name="Potter G."/>
            <person name="Land M."/>
            <person name="Ivanova N."/>
            <person name="Rohde M."/>
            <person name="Goker M."/>
            <person name="Detter J.C."/>
            <person name="Li W.J."/>
            <person name="Kyrpides N.C."/>
            <person name="Woyke T."/>
        </authorList>
    </citation>
    <scope>NUCLEOTIDE SEQUENCE [LARGE SCALE GENOMIC DNA]</scope>
    <source>
        <strain evidence="3 4">XMU15</strain>
    </source>
</reference>
<dbReference type="Gene3D" id="2.60.40.420">
    <property type="entry name" value="Cupredoxins - blue copper proteins"/>
    <property type="match status" value="3"/>
</dbReference>
<dbReference type="PANTHER" id="PTHR48267:SF1">
    <property type="entry name" value="BILIRUBIN OXIDASE"/>
    <property type="match status" value="1"/>
</dbReference>
<dbReference type="InterPro" id="IPR011706">
    <property type="entry name" value="Cu-oxidase_C"/>
</dbReference>
<organism evidence="3 4">
    <name type="scientific">Saccharomonospora marina XMU15</name>
    <dbReference type="NCBI Taxonomy" id="882083"/>
    <lineage>
        <taxon>Bacteria</taxon>
        <taxon>Bacillati</taxon>
        <taxon>Actinomycetota</taxon>
        <taxon>Actinomycetes</taxon>
        <taxon>Pseudonocardiales</taxon>
        <taxon>Pseudonocardiaceae</taxon>
        <taxon>Saccharomonospora</taxon>
    </lineage>
</organism>
<dbReference type="GO" id="GO:0016491">
    <property type="term" value="F:oxidoreductase activity"/>
    <property type="evidence" value="ECO:0007669"/>
    <property type="project" value="InterPro"/>
</dbReference>
<dbReference type="PANTHER" id="PTHR48267">
    <property type="entry name" value="CUPREDOXIN SUPERFAMILY PROTEIN"/>
    <property type="match status" value="1"/>
</dbReference>
<dbReference type="OrthoDB" id="345021at2"/>
<dbReference type="eggNOG" id="COG2132">
    <property type="taxonomic scope" value="Bacteria"/>
</dbReference>
<comment type="similarity">
    <text evidence="1">Belongs to the multicopper oxidase family.</text>
</comment>
<dbReference type="InterPro" id="IPR006311">
    <property type="entry name" value="TAT_signal"/>
</dbReference>
<dbReference type="Pfam" id="PF07731">
    <property type="entry name" value="Cu-oxidase_2"/>
    <property type="match status" value="1"/>
</dbReference>
<dbReference type="RefSeq" id="WP_009153429.1">
    <property type="nucleotide sequence ID" value="NZ_CM001439.1"/>
</dbReference>
<dbReference type="AlphaFoldDB" id="H5X5H2"/>
<evidence type="ECO:0000313" key="3">
    <source>
        <dbReference type="EMBL" id="EHR50044.1"/>
    </source>
</evidence>
<dbReference type="PROSITE" id="PS51318">
    <property type="entry name" value="TAT"/>
    <property type="match status" value="1"/>
</dbReference>
<dbReference type="EMBL" id="CM001439">
    <property type="protein sequence ID" value="EHR50044.1"/>
    <property type="molecule type" value="Genomic_DNA"/>
</dbReference>
<dbReference type="InterPro" id="IPR008972">
    <property type="entry name" value="Cupredoxin"/>
</dbReference>
<dbReference type="GO" id="GO:0005507">
    <property type="term" value="F:copper ion binding"/>
    <property type="evidence" value="ECO:0007669"/>
    <property type="project" value="InterPro"/>
</dbReference>
<dbReference type="InterPro" id="IPR045087">
    <property type="entry name" value="Cu-oxidase_fam"/>
</dbReference>
<dbReference type="CDD" id="cd13844">
    <property type="entry name" value="CuRO_1_BOD_CotA_like"/>
    <property type="match status" value="1"/>
</dbReference>